<evidence type="ECO:0000256" key="4">
    <source>
        <dbReference type="ARBA" id="ARBA00035204"/>
    </source>
</evidence>
<evidence type="ECO:0000256" key="1">
    <source>
        <dbReference type="ARBA" id="ARBA00009254"/>
    </source>
</evidence>
<sequence length="67" mass="7741">MLEVDDLFAMDINQLKDKLISLKRDLLKLRFQKASGQLENPSRIKSMGRDIARVKTVMNSDSFKKKS</sequence>
<keyword evidence="2 5" id="KW-0689">Ribosomal protein</keyword>
<dbReference type="AlphaFoldDB" id="A0A2T4VYK3"/>
<evidence type="ECO:0000256" key="2">
    <source>
        <dbReference type="ARBA" id="ARBA00022980"/>
    </source>
</evidence>
<organism evidence="6 7">
    <name type="scientific">Candidatus Liberibacter europaeus</name>
    <dbReference type="NCBI Taxonomy" id="744859"/>
    <lineage>
        <taxon>Bacteria</taxon>
        <taxon>Pseudomonadati</taxon>
        <taxon>Pseudomonadota</taxon>
        <taxon>Alphaproteobacteria</taxon>
        <taxon>Hyphomicrobiales</taxon>
        <taxon>Rhizobiaceae</taxon>
        <taxon>Liberibacter</taxon>
    </lineage>
</organism>
<dbReference type="NCBIfam" id="TIGR00012">
    <property type="entry name" value="L29"/>
    <property type="match status" value="1"/>
</dbReference>
<dbReference type="PANTHER" id="PTHR10916:SF0">
    <property type="entry name" value="LARGE RIBOSOMAL SUBUNIT PROTEIN UL29C"/>
    <property type="match status" value="1"/>
</dbReference>
<dbReference type="HAMAP" id="MF_00374">
    <property type="entry name" value="Ribosomal_uL29"/>
    <property type="match status" value="1"/>
</dbReference>
<dbReference type="SUPFAM" id="SSF46561">
    <property type="entry name" value="Ribosomal protein L29 (L29p)"/>
    <property type="match status" value="1"/>
</dbReference>
<accession>A0A2T4VYK3</accession>
<dbReference type="FunFam" id="1.10.287.310:FF:000001">
    <property type="entry name" value="50S ribosomal protein L29"/>
    <property type="match status" value="1"/>
</dbReference>
<dbReference type="Proteomes" id="UP000240811">
    <property type="component" value="Unassembled WGS sequence"/>
</dbReference>
<dbReference type="CDD" id="cd00427">
    <property type="entry name" value="Ribosomal_L29_HIP"/>
    <property type="match status" value="1"/>
</dbReference>
<dbReference type="Gene3D" id="1.10.287.310">
    <property type="match status" value="1"/>
</dbReference>
<dbReference type="GO" id="GO:0006412">
    <property type="term" value="P:translation"/>
    <property type="evidence" value="ECO:0007669"/>
    <property type="project" value="UniProtKB-UniRule"/>
</dbReference>
<proteinExistence type="inferred from homology"/>
<reference evidence="7" key="1">
    <citation type="submission" date="2018-02" db="EMBL/GenBank/DDBJ databases">
        <title>Genome sequence of Candidatus Liberibacter europaeus.</title>
        <authorList>
            <person name="Frampton R.A."/>
            <person name="Thompson S.M."/>
            <person name="David C."/>
            <person name="Addison S.M."/>
            <person name="Smith G.R."/>
        </authorList>
    </citation>
    <scope>NUCLEOTIDE SEQUENCE [LARGE SCALE GENOMIC DNA]</scope>
</reference>
<dbReference type="EMBL" id="PSQJ01000002">
    <property type="protein sequence ID" value="PTL86845.1"/>
    <property type="molecule type" value="Genomic_DNA"/>
</dbReference>
<dbReference type="InterPro" id="IPR001854">
    <property type="entry name" value="Ribosomal_uL29"/>
</dbReference>
<dbReference type="PANTHER" id="PTHR10916">
    <property type="entry name" value="60S RIBOSOMAL PROTEIN L35/50S RIBOSOMAL PROTEIN L29"/>
    <property type="match status" value="1"/>
</dbReference>
<evidence type="ECO:0000313" key="7">
    <source>
        <dbReference type="Proteomes" id="UP000240811"/>
    </source>
</evidence>
<evidence type="ECO:0000256" key="3">
    <source>
        <dbReference type="ARBA" id="ARBA00023274"/>
    </source>
</evidence>
<name>A0A2T4VYK3_9HYPH</name>
<dbReference type="GO" id="GO:0003735">
    <property type="term" value="F:structural constituent of ribosome"/>
    <property type="evidence" value="ECO:0007669"/>
    <property type="project" value="InterPro"/>
</dbReference>
<dbReference type="GO" id="GO:0022625">
    <property type="term" value="C:cytosolic large ribosomal subunit"/>
    <property type="evidence" value="ECO:0007669"/>
    <property type="project" value="TreeGrafter"/>
</dbReference>
<dbReference type="InterPro" id="IPR050063">
    <property type="entry name" value="Ribosomal_protein_uL29"/>
</dbReference>
<dbReference type="InterPro" id="IPR036049">
    <property type="entry name" value="Ribosomal_uL29_sf"/>
</dbReference>
<dbReference type="Pfam" id="PF00831">
    <property type="entry name" value="Ribosomal_L29"/>
    <property type="match status" value="1"/>
</dbReference>
<evidence type="ECO:0000256" key="5">
    <source>
        <dbReference type="HAMAP-Rule" id="MF_00374"/>
    </source>
</evidence>
<comment type="caution">
    <text evidence="6">The sequence shown here is derived from an EMBL/GenBank/DDBJ whole genome shotgun (WGS) entry which is preliminary data.</text>
</comment>
<gene>
    <name evidence="5" type="primary">rpmC</name>
    <name evidence="6" type="ORF">C4617_02410</name>
</gene>
<comment type="similarity">
    <text evidence="1 5">Belongs to the universal ribosomal protein uL29 family.</text>
</comment>
<keyword evidence="3 5" id="KW-0687">Ribonucleoprotein</keyword>
<evidence type="ECO:0000313" key="6">
    <source>
        <dbReference type="EMBL" id="PTL86845.1"/>
    </source>
</evidence>
<protein>
    <recommendedName>
        <fullName evidence="4 5">Large ribosomal subunit protein uL29</fullName>
    </recommendedName>
</protein>